<dbReference type="EMBL" id="JACXVP010000008">
    <property type="protein sequence ID" value="KAG5589396.1"/>
    <property type="molecule type" value="Genomic_DNA"/>
</dbReference>
<comment type="caution">
    <text evidence="1">The sequence shown here is derived from an EMBL/GenBank/DDBJ whole genome shotgun (WGS) entry which is preliminary data.</text>
</comment>
<name>A0A9J5XPW7_SOLCO</name>
<protein>
    <submittedName>
        <fullName evidence="1">Uncharacterized protein</fullName>
    </submittedName>
</protein>
<accession>A0A9J5XPW7</accession>
<dbReference type="Proteomes" id="UP000824120">
    <property type="component" value="Chromosome 8"/>
</dbReference>
<evidence type="ECO:0000313" key="2">
    <source>
        <dbReference type="Proteomes" id="UP000824120"/>
    </source>
</evidence>
<keyword evidence="2" id="KW-1185">Reference proteome</keyword>
<organism evidence="1 2">
    <name type="scientific">Solanum commersonii</name>
    <name type="common">Commerson's wild potato</name>
    <name type="synonym">Commerson's nightshade</name>
    <dbReference type="NCBI Taxonomy" id="4109"/>
    <lineage>
        <taxon>Eukaryota</taxon>
        <taxon>Viridiplantae</taxon>
        <taxon>Streptophyta</taxon>
        <taxon>Embryophyta</taxon>
        <taxon>Tracheophyta</taxon>
        <taxon>Spermatophyta</taxon>
        <taxon>Magnoliopsida</taxon>
        <taxon>eudicotyledons</taxon>
        <taxon>Gunneridae</taxon>
        <taxon>Pentapetalae</taxon>
        <taxon>asterids</taxon>
        <taxon>lamiids</taxon>
        <taxon>Solanales</taxon>
        <taxon>Solanaceae</taxon>
        <taxon>Solanoideae</taxon>
        <taxon>Solaneae</taxon>
        <taxon>Solanum</taxon>
    </lineage>
</organism>
<dbReference type="AlphaFoldDB" id="A0A9J5XPW7"/>
<proteinExistence type="predicted"/>
<evidence type="ECO:0000313" key="1">
    <source>
        <dbReference type="EMBL" id="KAG5589396.1"/>
    </source>
</evidence>
<sequence length="86" mass="9980">MTYLKLRIVLTPAKFSKPSRLLHFSSSPLLLSATFVCDFPNFRSVEAQFHSDFRCKFLPIAYVNEITSVEKINIDVDELHIMLFIK</sequence>
<reference evidence="1 2" key="1">
    <citation type="submission" date="2020-09" db="EMBL/GenBank/DDBJ databases">
        <title>De no assembly of potato wild relative species, Solanum commersonii.</title>
        <authorList>
            <person name="Cho K."/>
        </authorList>
    </citation>
    <scope>NUCLEOTIDE SEQUENCE [LARGE SCALE GENOMIC DNA]</scope>
    <source>
        <strain evidence="1">LZ3.2</strain>
        <tissue evidence="1">Leaf</tissue>
    </source>
</reference>
<gene>
    <name evidence="1" type="ORF">H5410_039910</name>
</gene>